<evidence type="ECO:0000256" key="4">
    <source>
        <dbReference type="SAM" id="Phobius"/>
    </source>
</evidence>
<feature type="transmembrane region" description="Helical" evidence="4">
    <location>
        <begin position="17"/>
        <end position="36"/>
    </location>
</feature>
<dbReference type="InterPro" id="IPR005311">
    <property type="entry name" value="PBP_dimer"/>
</dbReference>
<keyword evidence="4" id="KW-0812">Transmembrane</keyword>
<protein>
    <submittedName>
        <fullName evidence="7">Cell division protein FtsI [Peptidoglycan synthetase]</fullName>
        <ecNumber evidence="7">2.4.1.129</ecNumber>
    </submittedName>
</protein>
<dbReference type="GO" id="GO:0005886">
    <property type="term" value="C:plasma membrane"/>
    <property type="evidence" value="ECO:0007669"/>
    <property type="project" value="TreeGrafter"/>
</dbReference>
<dbReference type="Pfam" id="PF03717">
    <property type="entry name" value="PBP_dimer"/>
    <property type="match status" value="1"/>
</dbReference>
<feature type="region of interest" description="Disordered" evidence="3">
    <location>
        <begin position="613"/>
        <end position="672"/>
    </location>
</feature>
<feature type="domain" description="Penicillin-binding protein dimerisation" evidence="6">
    <location>
        <begin position="56"/>
        <end position="236"/>
    </location>
</feature>
<dbReference type="EMBL" id="FPHC01000022">
    <property type="protein sequence ID" value="SFV51426.1"/>
    <property type="molecule type" value="Genomic_DNA"/>
</dbReference>
<dbReference type="Gene3D" id="3.30.450.330">
    <property type="match status" value="1"/>
</dbReference>
<dbReference type="InterPro" id="IPR012338">
    <property type="entry name" value="Beta-lactam/transpept-like"/>
</dbReference>
<evidence type="ECO:0000256" key="1">
    <source>
        <dbReference type="ARBA" id="ARBA00004370"/>
    </source>
</evidence>
<dbReference type="PANTHER" id="PTHR30627">
    <property type="entry name" value="PEPTIDOGLYCAN D,D-TRANSPEPTIDASE"/>
    <property type="match status" value="1"/>
</dbReference>
<keyword evidence="7" id="KW-0132">Cell division</keyword>
<evidence type="ECO:0000256" key="3">
    <source>
        <dbReference type="SAM" id="MobiDB-lite"/>
    </source>
</evidence>
<evidence type="ECO:0000256" key="2">
    <source>
        <dbReference type="ARBA" id="ARBA00023136"/>
    </source>
</evidence>
<evidence type="ECO:0000313" key="7">
    <source>
        <dbReference type="EMBL" id="SFV51426.1"/>
    </source>
</evidence>
<evidence type="ECO:0000259" key="5">
    <source>
        <dbReference type="Pfam" id="PF00905"/>
    </source>
</evidence>
<dbReference type="Gene3D" id="3.90.1310.10">
    <property type="entry name" value="Penicillin-binding protein 2a (Domain 2)"/>
    <property type="match status" value="1"/>
</dbReference>
<dbReference type="GO" id="GO:0016757">
    <property type="term" value="F:glycosyltransferase activity"/>
    <property type="evidence" value="ECO:0007669"/>
    <property type="project" value="UniProtKB-KW"/>
</dbReference>
<organism evidence="7">
    <name type="scientific">hydrothermal vent metagenome</name>
    <dbReference type="NCBI Taxonomy" id="652676"/>
    <lineage>
        <taxon>unclassified sequences</taxon>
        <taxon>metagenomes</taxon>
        <taxon>ecological metagenomes</taxon>
    </lineage>
</organism>
<dbReference type="InterPro" id="IPR036138">
    <property type="entry name" value="PBP_dimer_sf"/>
</dbReference>
<name>A0A1W1BD05_9ZZZZ</name>
<dbReference type="Gene3D" id="3.40.710.10">
    <property type="entry name" value="DD-peptidase/beta-lactamase superfamily"/>
    <property type="match status" value="1"/>
</dbReference>
<dbReference type="GO" id="GO:0071555">
    <property type="term" value="P:cell wall organization"/>
    <property type="evidence" value="ECO:0007669"/>
    <property type="project" value="TreeGrafter"/>
</dbReference>
<dbReference type="GO" id="GO:0008658">
    <property type="term" value="F:penicillin binding"/>
    <property type="evidence" value="ECO:0007669"/>
    <property type="project" value="InterPro"/>
</dbReference>
<comment type="subcellular location">
    <subcellularLocation>
        <location evidence="1">Membrane</location>
    </subcellularLocation>
</comment>
<dbReference type="Pfam" id="PF00905">
    <property type="entry name" value="Transpeptidase"/>
    <property type="match status" value="1"/>
</dbReference>
<keyword evidence="7" id="KW-0808">Transferase</keyword>
<dbReference type="InterPro" id="IPR001460">
    <property type="entry name" value="PCN-bd_Tpept"/>
</dbReference>
<dbReference type="SUPFAM" id="SSF56601">
    <property type="entry name" value="beta-lactamase/transpeptidase-like"/>
    <property type="match status" value="1"/>
</dbReference>
<feature type="compositionally biased region" description="Basic residues" evidence="3">
    <location>
        <begin position="617"/>
        <end position="656"/>
    </location>
</feature>
<reference evidence="7" key="1">
    <citation type="submission" date="2016-10" db="EMBL/GenBank/DDBJ databases">
        <authorList>
            <person name="de Groot N.N."/>
        </authorList>
    </citation>
    <scope>NUCLEOTIDE SEQUENCE</scope>
</reference>
<feature type="domain" description="Penicillin-binding protein transpeptidase" evidence="5">
    <location>
        <begin position="282"/>
        <end position="587"/>
    </location>
</feature>
<dbReference type="InterPro" id="IPR050515">
    <property type="entry name" value="Beta-lactam/transpept"/>
</dbReference>
<dbReference type="SUPFAM" id="SSF56519">
    <property type="entry name" value="Penicillin binding protein dimerisation domain"/>
    <property type="match status" value="1"/>
</dbReference>
<evidence type="ECO:0000259" key="6">
    <source>
        <dbReference type="Pfam" id="PF03717"/>
    </source>
</evidence>
<dbReference type="GO" id="GO:0051301">
    <property type="term" value="P:cell division"/>
    <property type="evidence" value="ECO:0007669"/>
    <property type="project" value="UniProtKB-KW"/>
</dbReference>
<dbReference type="AlphaFoldDB" id="A0A1W1BD05"/>
<keyword evidence="7" id="KW-0328">Glycosyltransferase</keyword>
<accession>A0A1W1BD05</accession>
<keyword evidence="4" id="KW-1133">Transmembrane helix</keyword>
<sequence>MSFLELEELRLQRNSKLAFLFFIFVFLIIIFLYSTLNTILSDRKIPAKTSVIHDRSLRGDIISKDDYTLSTSHKIYQATVYVRNIDPDKESLFIKLFSIYSGMDEAEIKEKLYSKNGDRKRGRVILSKKLNAKNAIQLKSLSFKLQKLKVFIATKNRQGINVMYGLDIEEVGESREFPLGDCLTPIIGYTSKTTEDNYVRPKGKKGLERYAEKHLTSKKNGIFIGDRDVVGAIIRNGSSMRTLRIDGLDLHLNIVLSLQKRIEMVLDDMKIETGAAEILGAVMESDTGNVLAMASSERFDPHHIRQRDVAALNPKFSEYPYEVGSIMKPLTLSIALDHDRVTPNSWINTYGGHLKIGKRATISDDEKFDSLTATDIIVHSSNVGISQISWMLTGEEFRRGLLKFGLSQKSGIDLSRDLPGRIKPLRLLKNKLHRANQSYGYGMHATFAQMLKAYSAFNNGGKVMTPKIISYFQNKNGKHYTLPSPQPDKQAIKPETAQKIHKILLEVVKRGTGVDAQYAGLEIGGKTGTAHIATSAGYSKQYHSSFFGFANDKSGHKYTIGVLVIKASKPYRYFASKSAVPTFRAITNSLVELDYLIPKLTPKELEEKRKRLEAEKKHNKAHPNHSSKKPKNRPSKSKVKRYHPKRYVPKKYKPKPKIKERQEELFNDLDMF</sequence>
<dbReference type="PANTHER" id="PTHR30627:SF1">
    <property type="entry name" value="PEPTIDOGLYCAN D,D-TRANSPEPTIDASE FTSI"/>
    <property type="match status" value="1"/>
</dbReference>
<keyword evidence="7" id="KW-0131">Cell cycle</keyword>
<keyword evidence="2 4" id="KW-0472">Membrane</keyword>
<proteinExistence type="predicted"/>
<gene>
    <name evidence="7" type="ORF">MNB_SV-6-1485</name>
</gene>
<dbReference type="EC" id="2.4.1.129" evidence="7"/>